<dbReference type="EMBL" id="JACHNY010000001">
    <property type="protein sequence ID" value="MBB4615967.1"/>
    <property type="molecule type" value="Genomic_DNA"/>
</dbReference>
<dbReference type="Gene3D" id="1.10.1040.10">
    <property type="entry name" value="N-(1-d-carboxylethyl)-l-norvaline Dehydrogenase, domain 2"/>
    <property type="match status" value="1"/>
</dbReference>
<evidence type="ECO:0000256" key="2">
    <source>
        <dbReference type="ARBA" id="ARBA00023027"/>
    </source>
</evidence>
<reference evidence="6 7" key="1">
    <citation type="submission" date="2020-08" db="EMBL/GenBank/DDBJ databases">
        <title>Genomic Encyclopedia of Type Strains, Phase IV (KMG-IV): sequencing the most valuable type-strain genomes for metagenomic binning, comparative biology and taxonomic classification.</title>
        <authorList>
            <person name="Goeker M."/>
        </authorList>
    </citation>
    <scope>NUCLEOTIDE SEQUENCE [LARGE SCALE GENOMIC DNA]</scope>
    <source>
        <strain evidence="6 7">DSM 15867</strain>
    </source>
</reference>
<keyword evidence="2" id="KW-0520">NAD</keyword>
<dbReference type="Pfam" id="PF14833">
    <property type="entry name" value="NAD_binding_11"/>
    <property type="match status" value="1"/>
</dbReference>
<dbReference type="InterPro" id="IPR051265">
    <property type="entry name" value="HIBADH-related_NP60_sf"/>
</dbReference>
<feature type="active site" evidence="3">
    <location>
        <position position="165"/>
    </location>
</feature>
<organism evidence="6 7">
    <name type="scientific">Sphingomonas abaci</name>
    <dbReference type="NCBI Taxonomy" id="237611"/>
    <lineage>
        <taxon>Bacteria</taxon>
        <taxon>Pseudomonadati</taxon>
        <taxon>Pseudomonadota</taxon>
        <taxon>Alphaproteobacteria</taxon>
        <taxon>Sphingomonadales</taxon>
        <taxon>Sphingomonadaceae</taxon>
        <taxon>Sphingomonas</taxon>
    </lineage>
</organism>
<gene>
    <name evidence="6" type="ORF">GGQ96_000073</name>
</gene>
<dbReference type="GO" id="GO:0050661">
    <property type="term" value="F:NADP binding"/>
    <property type="evidence" value="ECO:0007669"/>
    <property type="project" value="InterPro"/>
</dbReference>
<evidence type="ECO:0000313" key="7">
    <source>
        <dbReference type="Proteomes" id="UP000574769"/>
    </source>
</evidence>
<dbReference type="InterPro" id="IPR008927">
    <property type="entry name" value="6-PGluconate_DH-like_C_sf"/>
</dbReference>
<keyword evidence="7" id="KW-1185">Reference proteome</keyword>
<dbReference type="InterPro" id="IPR002204">
    <property type="entry name" value="3-OH-isobutyrate_DH-rel_CS"/>
</dbReference>
<comment type="caution">
    <text evidence="6">The sequence shown here is derived from an EMBL/GenBank/DDBJ whole genome shotgun (WGS) entry which is preliminary data.</text>
</comment>
<dbReference type="PROSITE" id="PS00895">
    <property type="entry name" value="3_HYDROXYISOBUT_DH"/>
    <property type="match status" value="1"/>
</dbReference>
<evidence type="ECO:0000256" key="3">
    <source>
        <dbReference type="PIRSR" id="PIRSR000103-1"/>
    </source>
</evidence>
<dbReference type="Gene3D" id="3.40.50.720">
    <property type="entry name" value="NAD(P)-binding Rossmann-like Domain"/>
    <property type="match status" value="1"/>
</dbReference>
<evidence type="ECO:0000259" key="4">
    <source>
        <dbReference type="Pfam" id="PF03446"/>
    </source>
</evidence>
<dbReference type="AlphaFoldDB" id="A0A7W7AFA1"/>
<dbReference type="InterPro" id="IPR015815">
    <property type="entry name" value="HIBADH-related"/>
</dbReference>
<dbReference type="RefSeq" id="WP_184110504.1">
    <property type="nucleotide sequence ID" value="NZ_JACHNY010000001.1"/>
</dbReference>
<dbReference type="InterPro" id="IPR029154">
    <property type="entry name" value="HIBADH-like_NADP-bd"/>
</dbReference>
<dbReference type="PANTHER" id="PTHR43580:SF2">
    <property type="entry name" value="CYTOKINE-LIKE NUCLEAR FACTOR N-PAC"/>
    <property type="match status" value="1"/>
</dbReference>
<dbReference type="GO" id="GO:0016491">
    <property type="term" value="F:oxidoreductase activity"/>
    <property type="evidence" value="ECO:0007669"/>
    <property type="project" value="UniProtKB-KW"/>
</dbReference>
<dbReference type="GO" id="GO:0016054">
    <property type="term" value="P:organic acid catabolic process"/>
    <property type="evidence" value="ECO:0007669"/>
    <property type="project" value="UniProtKB-ARBA"/>
</dbReference>
<evidence type="ECO:0000256" key="1">
    <source>
        <dbReference type="ARBA" id="ARBA00023002"/>
    </source>
</evidence>
<keyword evidence="1" id="KW-0560">Oxidoreductase</keyword>
<evidence type="ECO:0000313" key="6">
    <source>
        <dbReference type="EMBL" id="MBB4615967.1"/>
    </source>
</evidence>
<sequence>MRIGFIGLGQMGSAMAANLVRAGHAVTVWNRSPEKADALVRAGATRAGRPVDAAQGDVVMTMLADDHAVADIVFGEHGIAGAPALHVGHSTISVALADRLAADSGAGGYVSAPVFGRPPAAAAGTLFVVAAGPEAALDRCEPVLATIGQRVFRIGDTPSAANLVKLSGNFMIMAAVEAMAEAMTLAEKGGVDRRTLLEVLTGTLFDAPVYRTYGEILVEDRFRPAGFAAPLGLKDMTLVDTAATAFGTAMPLLGIVRDHLRTVIATQGPDVDWAGIALTVRDGAKLRRPPP</sequence>
<dbReference type="Proteomes" id="UP000574769">
    <property type="component" value="Unassembled WGS sequence"/>
</dbReference>
<feature type="domain" description="3-hydroxyisobutyrate dehydrogenase-like NAD-binding" evidence="5">
    <location>
        <begin position="160"/>
        <end position="275"/>
    </location>
</feature>
<dbReference type="SUPFAM" id="SSF51735">
    <property type="entry name" value="NAD(P)-binding Rossmann-fold domains"/>
    <property type="match status" value="1"/>
</dbReference>
<dbReference type="PANTHER" id="PTHR43580">
    <property type="entry name" value="OXIDOREDUCTASE GLYR1-RELATED"/>
    <property type="match status" value="1"/>
</dbReference>
<dbReference type="InterPro" id="IPR006115">
    <property type="entry name" value="6PGDH_NADP-bd"/>
</dbReference>
<name>A0A7W7AFA1_9SPHN</name>
<dbReference type="Pfam" id="PF03446">
    <property type="entry name" value="NAD_binding_2"/>
    <property type="match status" value="1"/>
</dbReference>
<dbReference type="PIRSF" id="PIRSF000103">
    <property type="entry name" value="HIBADH"/>
    <property type="match status" value="1"/>
</dbReference>
<evidence type="ECO:0000259" key="5">
    <source>
        <dbReference type="Pfam" id="PF14833"/>
    </source>
</evidence>
<dbReference type="InterPro" id="IPR036291">
    <property type="entry name" value="NAD(P)-bd_dom_sf"/>
</dbReference>
<dbReference type="GO" id="GO:0051287">
    <property type="term" value="F:NAD binding"/>
    <property type="evidence" value="ECO:0007669"/>
    <property type="project" value="InterPro"/>
</dbReference>
<proteinExistence type="predicted"/>
<feature type="domain" description="6-phosphogluconate dehydrogenase NADP-binding" evidence="4">
    <location>
        <begin position="2"/>
        <end position="155"/>
    </location>
</feature>
<protein>
    <submittedName>
        <fullName evidence="6">3-hydroxyisobutyrate dehydrogenase-like beta-hydroxyacid dehydrogenase</fullName>
    </submittedName>
</protein>
<dbReference type="SUPFAM" id="SSF48179">
    <property type="entry name" value="6-phosphogluconate dehydrogenase C-terminal domain-like"/>
    <property type="match status" value="1"/>
</dbReference>
<dbReference type="InterPro" id="IPR013328">
    <property type="entry name" value="6PGD_dom2"/>
</dbReference>
<accession>A0A7W7AFA1</accession>